<evidence type="ECO:0000259" key="19">
    <source>
        <dbReference type="Pfam" id="PF02544"/>
    </source>
</evidence>
<feature type="transmembrane region" description="Helical" evidence="18">
    <location>
        <begin position="144"/>
        <end position="161"/>
    </location>
</feature>
<evidence type="ECO:0000313" key="20">
    <source>
        <dbReference type="Ensembl" id="ENSVKKP00000005645.1"/>
    </source>
</evidence>
<feature type="domain" description="3-oxo-5-alpha-steroid 4-dehydrogenase C-terminal" evidence="19">
    <location>
        <begin position="104"/>
        <end position="238"/>
    </location>
</feature>
<evidence type="ECO:0000256" key="7">
    <source>
        <dbReference type="ARBA" id="ARBA00022848"/>
    </source>
</evidence>
<evidence type="ECO:0000313" key="21">
    <source>
        <dbReference type="Proteomes" id="UP000694545"/>
    </source>
</evidence>
<dbReference type="Proteomes" id="UP000694545">
    <property type="component" value="Unplaced"/>
</dbReference>
<comment type="similarity">
    <text evidence="3 18">Belongs to the steroid 5-alpha reductase family.</text>
</comment>
<dbReference type="InterPro" id="IPR016636">
    <property type="entry name" value="3-oxo-5-alpha-steroid_4-DH"/>
</dbReference>
<evidence type="ECO:0000256" key="13">
    <source>
        <dbReference type="ARBA" id="ARBA00023136"/>
    </source>
</evidence>
<feature type="transmembrane region" description="Helical" evidence="18">
    <location>
        <begin position="105"/>
        <end position="123"/>
    </location>
</feature>
<comment type="catalytic activity">
    <reaction evidence="18">
        <text>a 3-oxo-5alpha-steroid + NADP(+) = a 3-oxo-Delta(4)-steroid + NADPH + H(+)</text>
        <dbReference type="Rhea" id="RHEA:54384"/>
        <dbReference type="ChEBI" id="CHEBI:13601"/>
        <dbReference type="ChEBI" id="CHEBI:15378"/>
        <dbReference type="ChEBI" id="CHEBI:47909"/>
        <dbReference type="ChEBI" id="CHEBI:57783"/>
        <dbReference type="ChEBI" id="CHEBI:58349"/>
        <dbReference type="EC" id="1.3.1.22"/>
    </reaction>
</comment>
<dbReference type="InterPro" id="IPR039357">
    <property type="entry name" value="SRD5A/TECR"/>
</dbReference>
<protein>
    <recommendedName>
        <fullName evidence="18">3-oxo-5alpha-steroid 4-dehydrogenase (NADP(+))</fullName>
        <ecNumber evidence="18">1.3.1.22</ecNumber>
    </recommendedName>
</protein>
<evidence type="ECO:0000256" key="1">
    <source>
        <dbReference type="ARBA" id="ARBA00004154"/>
    </source>
</evidence>
<keyword evidence="11" id="KW-0560">Oxidoreductase</keyword>
<evidence type="ECO:0000256" key="12">
    <source>
        <dbReference type="ARBA" id="ARBA00023098"/>
    </source>
</evidence>
<evidence type="ECO:0000256" key="14">
    <source>
        <dbReference type="ARBA" id="ARBA00037789"/>
    </source>
</evidence>
<dbReference type="InterPro" id="IPR001104">
    <property type="entry name" value="3-oxo-5_a-steroid_4-DH_C"/>
</dbReference>
<evidence type="ECO:0000256" key="9">
    <source>
        <dbReference type="ARBA" id="ARBA00022928"/>
    </source>
</evidence>
<keyword evidence="5" id="KW-0221">Differentiation</keyword>
<comment type="subcellular location">
    <subcellularLocation>
        <location evidence="2">Endoplasmic reticulum membrane</location>
        <topology evidence="2">Multi-pass membrane protein</topology>
    </subcellularLocation>
    <subcellularLocation>
        <location evidence="1">Microsome membrane</location>
        <topology evidence="1">Multi-pass membrane protein</topology>
    </subcellularLocation>
</comment>
<keyword evidence="10 18" id="KW-1133">Transmembrane helix</keyword>
<keyword evidence="7" id="KW-0492">Microsome</keyword>
<dbReference type="GO" id="GO:0047751">
    <property type="term" value="F:3-oxo-5-alpha-steroid 4-dehydrogenase (NADP+) activity"/>
    <property type="evidence" value="ECO:0007669"/>
    <property type="project" value="UniProtKB-EC"/>
</dbReference>
<accession>A0A8D2J7T7</accession>
<evidence type="ECO:0000256" key="3">
    <source>
        <dbReference type="ARBA" id="ARBA00007742"/>
    </source>
</evidence>
<dbReference type="PROSITE" id="PS50244">
    <property type="entry name" value="S5A_REDUCTASE"/>
    <property type="match status" value="1"/>
</dbReference>
<dbReference type="GO" id="GO:0007548">
    <property type="term" value="P:sex differentiation"/>
    <property type="evidence" value="ECO:0007669"/>
    <property type="project" value="UniProtKB-KW"/>
</dbReference>
<evidence type="ECO:0000256" key="8">
    <source>
        <dbReference type="ARBA" id="ARBA00022857"/>
    </source>
</evidence>
<comment type="catalytic activity">
    <reaction evidence="15">
        <text>5alpha-pregnane-3,20-dione + NADP(+) = progesterone + NADPH + H(+)</text>
        <dbReference type="Rhea" id="RHEA:21952"/>
        <dbReference type="ChEBI" id="CHEBI:15378"/>
        <dbReference type="ChEBI" id="CHEBI:17026"/>
        <dbReference type="ChEBI" id="CHEBI:28952"/>
        <dbReference type="ChEBI" id="CHEBI:57783"/>
        <dbReference type="ChEBI" id="CHEBI:58349"/>
        <dbReference type="EC" id="1.3.1.22"/>
    </reaction>
    <physiologicalReaction direction="right-to-left" evidence="15">
        <dbReference type="Rhea" id="RHEA:21954"/>
    </physiologicalReaction>
</comment>
<evidence type="ECO:0000256" key="18">
    <source>
        <dbReference type="PIRNR" id="PIRNR015596"/>
    </source>
</evidence>
<dbReference type="PIRSF" id="PIRSF015596">
    <property type="entry name" value="5_alpha-SR2"/>
    <property type="match status" value="1"/>
</dbReference>
<keyword evidence="8" id="KW-0521">NADP</keyword>
<dbReference type="EC" id="1.3.1.22" evidence="18"/>
<dbReference type="Gene3D" id="1.20.120.1630">
    <property type="match status" value="1"/>
</dbReference>
<keyword evidence="4 18" id="KW-0812">Transmembrane</keyword>
<dbReference type="Ensembl" id="ENSVKKT00000005803.1">
    <property type="protein sequence ID" value="ENSVKKP00000005645.1"/>
    <property type="gene ID" value="ENSVKKG00000004145.1"/>
</dbReference>
<dbReference type="Pfam" id="PF02544">
    <property type="entry name" value="Steroid_dh"/>
    <property type="match status" value="1"/>
</dbReference>
<dbReference type="GO" id="GO:0006702">
    <property type="term" value="P:androgen biosynthetic process"/>
    <property type="evidence" value="ECO:0007669"/>
    <property type="project" value="UniProtKB-ARBA"/>
</dbReference>
<organism evidence="20 21">
    <name type="scientific">Varanus komodoensis</name>
    <name type="common">Komodo dragon</name>
    <dbReference type="NCBI Taxonomy" id="61221"/>
    <lineage>
        <taxon>Eukaryota</taxon>
        <taxon>Metazoa</taxon>
        <taxon>Chordata</taxon>
        <taxon>Craniata</taxon>
        <taxon>Vertebrata</taxon>
        <taxon>Euteleostomi</taxon>
        <taxon>Lepidosauria</taxon>
        <taxon>Squamata</taxon>
        <taxon>Bifurcata</taxon>
        <taxon>Unidentata</taxon>
        <taxon>Episquamata</taxon>
        <taxon>Toxicofera</taxon>
        <taxon>Anguimorpha</taxon>
        <taxon>Paleoanguimorpha</taxon>
        <taxon>Varanoidea</taxon>
        <taxon>Varanidae</taxon>
        <taxon>Varanus</taxon>
    </lineage>
</organism>
<dbReference type="GO" id="GO:0030154">
    <property type="term" value="P:cell differentiation"/>
    <property type="evidence" value="ECO:0007669"/>
    <property type="project" value="UniProtKB-KW"/>
</dbReference>
<dbReference type="FunFam" id="1.20.120.1630:FF:000002">
    <property type="entry name" value="Steroid 5 alpha-reductase 1"/>
    <property type="match status" value="1"/>
</dbReference>
<keyword evidence="9" id="KW-0726">Sexual differentiation</keyword>
<evidence type="ECO:0000256" key="17">
    <source>
        <dbReference type="ARBA" id="ARBA00049397"/>
    </source>
</evidence>
<keyword evidence="6" id="KW-0256">Endoplasmic reticulum</keyword>
<proteinExistence type="inferred from homology"/>
<keyword evidence="21" id="KW-1185">Reference proteome</keyword>
<keyword evidence="13 18" id="KW-0472">Membrane</keyword>
<evidence type="ECO:0000256" key="5">
    <source>
        <dbReference type="ARBA" id="ARBA00022782"/>
    </source>
</evidence>
<sequence length="250" mass="27855">LGTAGTGARAARARRAPVRAGAPEQFVGVPYGRYSSPAFGWRLPARASWLVQEAPSCLVPVLLIVCSDGARLAFCPNRVLLALFVAHYFYRAFIFPLLIRGGKSMPLLTFVMAFIFCSCNGYLQGRKLSNYAEYPSDWCTDPRFILGFAAWLGGLLINVHSDHILRELRKPGETGYKIPRGGLFEYVTCANYFGEIVEWCGFAIACCTVESLAFAISTFLILVSRACKHHKRKFESFKIAWIIILLLKLL</sequence>
<evidence type="ECO:0000256" key="16">
    <source>
        <dbReference type="ARBA" id="ARBA00049166"/>
    </source>
</evidence>
<feature type="transmembrane region" description="Helical" evidence="18">
    <location>
        <begin position="202"/>
        <end position="223"/>
    </location>
</feature>
<comment type="function">
    <text evidence="14">Converts testosterone into 5-alpha-dihydrotestosterone and progesterone or corticosterone into their corresponding 5-alpha-3-oxosteroids. It plays a central role in sexual differentiation and androgen physiology.</text>
</comment>
<evidence type="ECO:0000256" key="4">
    <source>
        <dbReference type="ARBA" id="ARBA00022692"/>
    </source>
</evidence>
<evidence type="ECO:0000256" key="2">
    <source>
        <dbReference type="ARBA" id="ARBA00004477"/>
    </source>
</evidence>
<evidence type="ECO:0000256" key="6">
    <source>
        <dbReference type="ARBA" id="ARBA00022824"/>
    </source>
</evidence>
<dbReference type="PANTHER" id="PTHR10556">
    <property type="entry name" value="3-OXO-5-ALPHA-STEROID 4-DEHYDROGENASE"/>
    <property type="match status" value="1"/>
</dbReference>
<name>A0A8D2J7T7_VARKO</name>
<dbReference type="AlphaFoldDB" id="A0A8D2J7T7"/>
<dbReference type="GO" id="GO:0005789">
    <property type="term" value="C:endoplasmic reticulum membrane"/>
    <property type="evidence" value="ECO:0007669"/>
    <property type="project" value="UniProtKB-SubCell"/>
</dbReference>
<evidence type="ECO:0000256" key="10">
    <source>
        <dbReference type="ARBA" id="ARBA00022989"/>
    </source>
</evidence>
<evidence type="ECO:0000256" key="15">
    <source>
        <dbReference type="ARBA" id="ARBA00048292"/>
    </source>
</evidence>
<evidence type="ECO:0000256" key="11">
    <source>
        <dbReference type="ARBA" id="ARBA00023002"/>
    </source>
</evidence>
<comment type="catalytic activity">
    <reaction evidence="17">
        <text>17beta-hydroxy-5alpha-androstan-3-one + NADP(+) = testosterone + NADPH + H(+)</text>
        <dbReference type="Rhea" id="RHEA:50820"/>
        <dbReference type="ChEBI" id="CHEBI:15378"/>
        <dbReference type="ChEBI" id="CHEBI:16330"/>
        <dbReference type="ChEBI" id="CHEBI:17347"/>
        <dbReference type="ChEBI" id="CHEBI:57783"/>
        <dbReference type="ChEBI" id="CHEBI:58349"/>
        <dbReference type="EC" id="1.3.1.22"/>
    </reaction>
    <physiologicalReaction direction="right-to-left" evidence="17">
        <dbReference type="Rhea" id="RHEA:50822"/>
    </physiologicalReaction>
</comment>
<reference evidence="20" key="1">
    <citation type="submission" date="2025-08" db="UniProtKB">
        <authorList>
            <consortium name="Ensembl"/>
        </authorList>
    </citation>
    <scope>IDENTIFICATION</scope>
</reference>
<keyword evidence="12" id="KW-0443">Lipid metabolism</keyword>
<reference evidence="20" key="2">
    <citation type="submission" date="2025-09" db="UniProtKB">
        <authorList>
            <consortium name="Ensembl"/>
        </authorList>
    </citation>
    <scope>IDENTIFICATION</scope>
</reference>
<comment type="catalytic activity">
    <reaction evidence="16">
        <text>androst-4-ene-3,17-dione + NADPH + H(+) = 5alpha-androstan-3,17-dione + NADP(+)</text>
        <dbReference type="Rhea" id="RHEA:50816"/>
        <dbReference type="ChEBI" id="CHEBI:15378"/>
        <dbReference type="ChEBI" id="CHEBI:15994"/>
        <dbReference type="ChEBI" id="CHEBI:16422"/>
        <dbReference type="ChEBI" id="CHEBI:57783"/>
        <dbReference type="ChEBI" id="CHEBI:58349"/>
    </reaction>
    <physiologicalReaction direction="left-to-right" evidence="16">
        <dbReference type="Rhea" id="RHEA:50817"/>
    </physiologicalReaction>
</comment>
<dbReference type="PANTHER" id="PTHR10556:SF57">
    <property type="entry name" value="3-OXO-5-ALPHA-STEROID 4-DEHYDROGENASE 1"/>
    <property type="match status" value="1"/>
</dbReference>
<feature type="transmembrane region" description="Helical" evidence="18">
    <location>
        <begin position="79"/>
        <end position="99"/>
    </location>
</feature>